<dbReference type="NCBIfam" id="NF004826">
    <property type="entry name" value="PRK06182.1"/>
    <property type="match status" value="1"/>
</dbReference>
<keyword evidence="5" id="KW-1185">Reference proteome</keyword>
<name>A0ABW7AN71_9ACTN</name>
<accession>A0ABW7AN71</accession>
<dbReference type="PRINTS" id="PR00081">
    <property type="entry name" value="GDHRDH"/>
</dbReference>
<dbReference type="PANTHER" id="PTHR44169:SF6">
    <property type="entry name" value="NADPH-DEPENDENT 1-ACYLDIHYDROXYACETONE PHOSPHATE REDUCTASE"/>
    <property type="match status" value="1"/>
</dbReference>
<dbReference type="RefSeq" id="WP_393173042.1">
    <property type="nucleotide sequence ID" value="NZ_JBICRM010000031.1"/>
</dbReference>
<evidence type="ECO:0000256" key="2">
    <source>
        <dbReference type="ARBA" id="ARBA00023002"/>
    </source>
</evidence>
<protein>
    <submittedName>
        <fullName evidence="4">Oxidoreductase</fullName>
    </submittedName>
</protein>
<evidence type="ECO:0000256" key="3">
    <source>
        <dbReference type="RuleBase" id="RU000363"/>
    </source>
</evidence>
<keyword evidence="2" id="KW-0560">Oxidoreductase</keyword>
<dbReference type="CDD" id="cd05374">
    <property type="entry name" value="17beta-HSD-like_SDR_c"/>
    <property type="match status" value="1"/>
</dbReference>
<evidence type="ECO:0000256" key="1">
    <source>
        <dbReference type="ARBA" id="ARBA00006484"/>
    </source>
</evidence>
<proteinExistence type="inferred from homology"/>
<evidence type="ECO:0000313" key="4">
    <source>
        <dbReference type="EMBL" id="MFG1708811.1"/>
    </source>
</evidence>
<sequence length="275" mass="29881">MTAKVCLVTGASSGIGHATALELLRGGHIVYGGARRVHKMAAIREAGGHFLPMDVTKEEDLQRVVRTVLDEHQRIDVLVNNAGAVVHGAVEDTPMAMARDEFEVNVFAPARLTQLVLPRMRQQRSGTIVNVSSIGGEIALPLGAWYYASKHALEAFSDTLRMEVEPFGIDVVVIQPGIIRTDFEAGTARQLREISGNGAYRQMAEAMARAAEMQVGQDNPASDPGVVATTIRQAVESARPETRYVMGWQAEALLHLNRSLSDREFDARVTGSPLK</sequence>
<dbReference type="EMBL" id="JBICRM010000031">
    <property type="protein sequence ID" value="MFG1708811.1"/>
    <property type="molecule type" value="Genomic_DNA"/>
</dbReference>
<dbReference type="Gene3D" id="3.40.50.720">
    <property type="entry name" value="NAD(P)-binding Rossmann-like Domain"/>
    <property type="match status" value="1"/>
</dbReference>
<reference evidence="4 5" key="1">
    <citation type="submission" date="2024-10" db="EMBL/GenBank/DDBJ databases">
        <authorList>
            <person name="Topkara A.R."/>
            <person name="Saygin H."/>
        </authorList>
    </citation>
    <scope>NUCLEOTIDE SEQUENCE [LARGE SCALE GENOMIC DNA]</scope>
    <source>
        <strain evidence="4 5">M3C6</strain>
    </source>
</reference>
<dbReference type="PANTHER" id="PTHR44169">
    <property type="entry name" value="NADPH-DEPENDENT 1-ACYLDIHYDROXYACETONE PHOSPHATE REDUCTASE"/>
    <property type="match status" value="1"/>
</dbReference>
<comment type="similarity">
    <text evidence="1 3">Belongs to the short-chain dehydrogenases/reductases (SDR) family.</text>
</comment>
<evidence type="ECO:0000313" key="5">
    <source>
        <dbReference type="Proteomes" id="UP001603978"/>
    </source>
</evidence>
<dbReference type="InterPro" id="IPR002347">
    <property type="entry name" value="SDR_fam"/>
</dbReference>
<gene>
    <name evidence="4" type="ORF">ACFLIM_37005</name>
</gene>
<dbReference type="SUPFAM" id="SSF51735">
    <property type="entry name" value="NAD(P)-binding Rossmann-fold domains"/>
    <property type="match status" value="1"/>
</dbReference>
<dbReference type="PRINTS" id="PR00080">
    <property type="entry name" value="SDRFAMILY"/>
</dbReference>
<organism evidence="4 5">
    <name type="scientific">Nonomuraea marmarensis</name>
    <dbReference type="NCBI Taxonomy" id="3351344"/>
    <lineage>
        <taxon>Bacteria</taxon>
        <taxon>Bacillati</taxon>
        <taxon>Actinomycetota</taxon>
        <taxon>Actinomycetes</taxon>
        <taxon>Streptosporangiales</taxon>
        <taxon>Streptosporangiaceae</taxon>
        <taxon>Nonomuraea</taxon>
    </lineage>
</organism>
<dbReference type="InterPro" id="IPR036291">
    <property type="entry name" value="NAD(P)-bd_dom_sf"/>
</dbReference>
<dbReference type="Pfam" id="PF00106">
    <property type="entry name" value="adh_short"/>
    <property type="match status" value="1"/>
</dbReference>
<dbReference type="Proteomes" id="UP001603978">
    <property type="component" value="Unassembled WGS sequence"/>
</dbReference>
<comment type="caution">
    <text evidence="4">The sequence shown here is derived from an EMBL/GenBank/DDBJ whole genome shotgun (WGS) entry which is preliminary data.</text>
</comment>